<proteinExistence type="predicted"/>
<name>A0A1I4ZRV8_9GAMM</name>
<accession>A0A1I4ZRV8</accession>
<dbReference type="OrthoDB" id="7060496at2"/>
<protein>
    <submittedName>
        <fullName evidence="1">Uncharacterized protein</fullName>
    </submittedName>
</protein>
<evidence type="ECO:0000313" key="2">
    <source>
        <dbReference type="Proteomes" id="UP000198575"/>
    </source>
</evidence>
<organism evidence="1 2">
    <name type="scientific">Dokdonella immobilis</name>
    <dbReference type="NCBI Taxonomy" id="578942"/>
    <lineage>
        <taxon>Bacteria</taxon>
        <taxon>Pseudomonadati</taxon>
        <taxon>Pseudomonadota</taxon>
        <taxon>Gammaproteobacteria</taxon>
        <taxon>Lysobacterales</taxon>
        <taxon>Rhodanobacteraceae</taxon>
        <taxon>Dokdonella</taxon>
    </lineage>
</organism>
<dbReference type="RefSeq" id="WP_139225059.1">
    <property type="nucleotide sequence ID" value="NZ_FOVF01000028.1"/>
</dbReference>
<dbReference type="Proteomes" id="UP000198575">
    <property type="component" value="Unassembled WGS sequence"/>
</dbReference>
<keyword evidence="2" id="KW-1185">Reference proteome</keyword>
<dbReference type="EMBL" id="FOVF01000028">
    <property type="protein sequence ID" value="SFN52720.1"/>
    <property type="molecule type" value="Genomic_DNA"/>
</dbReference>
<dbReference type="AlphaFoldDB" id="A0A1I4ZRV8"/>
<gene>
    <name evidence="1" type="ORF">SAMN05216289_12814</name>
</gene>
<dbReference type="STRING" id="578942.SAMN05216289_12814"/>
<evidence type="ECO:0000313" key="1">
    <source>
        <dbReference type="EMBL" id="SFN52720.1"/>
    </source>
</evidence>
<reference evidence="1 2" key="1">
    <citation type="submission" date="2016-10" db="EMBL/GenBank/DDBJ databases">
        <authorList>
            <person name="de Groot N.N."/>
        </authorList>
    </citation>
    <scope>NUCLEOTIDE SEQUENCE [LARGE SCALE GENOMIC DNA]</scope>
    <source>
        <strain evidence="1 2">CGMCC 1.7659</strain>
    </source>
</reference>
<sequence>MIEIRQHAWDNGPLAALHSALNLRIGISADAAWTTAACVVRRLAAVHAPCPRRQLVAQASHALAGALADDATTTLHEIVDDLIAGGDLTEQVGLRAGTDEAPVLIFLTAPRFARAPHRIYLRGVAADDAPCIPRAVSADMISAGSMRYLHSDDVDSSAELLRKLGLDEEALDHNARADHCLQGEALIARYRVALASGDRLERAEGFRWLAPGGDSPYHRRWSQDAAAHGLQIGRVPQFFGADAWIVADHSAKPARFAHLPLRDLRDDRGCDAAWRLQLAIDSDAGAPAHYQVQVDENLAHLKISFPLPQRERARLLHLGGIRPSTARPYDFCLPRDALLVARQVLDSLGFSPSTESVA</sequence>